<protein>
    <submittedName>
        <fullName evidence="2">Uncharacterized protein</fullName>
    </submittedName>
</protein>
<reference evidence="2" key="1">
    <citation type="submission" date="2022-11" db="UniProtKB">
        <authorList>
            <consortium name="WormBaseParasite"/>
        </authorList>
    </citation>
    <scope>IDENTIFICATION</scope>
</reference>
<dbReference type="AlphaFoldDB" id="A0A914ICF2"/>
<sequence length="205" mass="24010">MGSRVRCRRLPAELTNETAQFVTGPFWQELISNNSLFYFLLRGSKHAKKWKIHSVDLREHNAEYVIDQRLYNALIPRCLNHRDRDEFGYELLDYSDFFDPTDEGDRICLVSIRARGVDSRQEVRSFFVNNSPAINTRYNCVFSFHELPLHEWDIAIVKFLGDTKLKMWEPLLGHIYEILKDFEDGRVPSQILANSDSPPALDENE</sequence>
<evidence type="ECO:0000313" key="2">
    <source>
        <dbReference type="WBParaSite" id="Gr19_v10_g9326.t1"/>
    </source>
</evidence>
<keyword evidence="1" id="KW-1185">Reference proteome</keyword>
<dbReference type="Proteomes" id="UP000887572">
    <property type="component" value="Unplaced"/>
</dbReference>
<proteinExistence type="predicted"/>
<organism evidence="1 2">
    <name type="scientific">Globodera rostochiensis</name>
    <name type="common">Golden nematode worm</name>
    <name type="synonym">Heterodera rostochiensis</name>
    <dbReference type="NCBI Taxonomy" id="31243"/>
    <lineage>
        <taxon>Eukaryota</taxon>
        <taxon>Metazoa</taxon>
        <taxon>Ecdysozoa</taxon>
        <taxon>Nematoda</taxon>
        <taxon>Chromadorea</taxon>
        <taxon>Rhabditida</taxon>
        <taxon>Tylenchina</taxon>
        <taxon>Tylenchomorpha</taxon>
        <taxon>Tylenchoidea</taxon>
        <taxon>Heteroderidae</taxon>
        <taxon>Heteroderinae</taxon>
        <taxon>Globodera</taxon>
    </lineage>
</organism>
<accession>A0A914ICF2</accession>
<evidence type="ECO:0000313" key="1">
    <source>
        <dbReference type="Proteomes" id="UP000887572"/>
    </source>
</evidence>
<name>A0A914ICF2_GLORO</name>
<dbReference type="WBParaSite" id="Gr19_v10_g9326.t1">
    <property type="protein sequence ID" value="Gr19_v10_g9326.t1"/>
    <property type="gene ID" value="Gr19_v10_g9326"/>
</dbReference>